<dbReference type="InterPro" id="IPR000152">
    <property type="entry name" value="EGF-type_Asp/Asn_hydroxyl_site"/>
</dbReference>
<dbReference type="Pfam" id="PF07645">
    <property type="entry name" value="EGF_CA"/>
    <property type="match status" value="2"/>
</dbReference>
<comment type="caution">
    <text evidence="8">The sequence shown here is derived from an EMBL/GenBank/DDBJ whole genome shotgun (WGS) entry which is preliminary data.</text>
</comment>
<dbReference type="PANTHER" id="PTHR24034:SF209">
    <property type="entry name" value="EGF-LIKE DOMAIN-CONTAINING PROTEIN"/>
    <property type="match status" value="1"/>
</dbReference>
<evidence type="ECO:0000313" key="9">
    <source>
        <dbReference type="Proteomes" id="UP001558652"/>
    </source>
</evidence>
<organism evidence="8 9">
    <name type="scientific">Ranatra chinensis</name>
    <dbReference type="NCBI Taxonomy" id="642074"/>
    <lineage>
        <taxon>Eukaryota</taxon>
        <taxon>Metazoa</taxon>
        <taxon>Ecdysozoa</taxon>
        <taxon>Arthropoda</taxon>
        <taxon>Hexapoda</taxon>
        <taxon>Insecta</taxon>
        <taxon>Pterygota</taxon>
        <taxon>Neoptera</taxon>
        <taxon>Paraneoptera</taxon>
        <taxon>Hemiptera</taxon>
        <taxon>Heteroptera</taxon>
        <taxon>Panheteroptera</taxon>
        <taxon>Nepomorpha</taxon>
        <taxon>Nepidae</taxon>
        <taxon>Ranatrinae</taxon>
        <taxon>Ranatra</taxon>
    </lineage>
</organism>
<evidence type="ECO:0000256" key="2">
    <source>
        <dbReference type="ARBA" id="ARBA00022729"/>
    </source>
</evidence>
<evidence type="ECO:0000256" key="1">
    <source>
        <dbReference type="ARBA" id="ARBA00022536"/>
    </source>
</evidence>
<dbReference type="EMBL" id="JBFDAA010000008">
    <property type="protein sequence ID" value="KAL1130338.1"/>
    <property type="molecule type" value="Genomic_DNA"/>
</dbReference>
<protein>
    <recommendedName>
        <fullName evidence="7">EGF-like domain-containing protein</fullName>
    </recommendedName>
</protein>
<comment type="caution">
    <text evidence="5">Lacks conserved residue(s) required for the propagation of feature annotation.</text>
</comment>
<feature type="region of interest" description="Disordered" evidence="6">
    <location>
        <begin position="224"/>
        <end position="247"/>
    </location>
</feature>
<keyword evidence="2" id="KW-0732">Signal</keyword>
<sequence length="553" mass="62178">MYAAPAICAPDTHDFLPIGTASDLHELRACLSHSQPENLYQLKKGRILRERIGLSKKQTLEAPGRGEGGHGGTSEEFIDDDECSLGTHNCNYLGEEWQCRNTQGSFRCERKNIDNYQTIIESRQPPTTTRRPTTACRPGTYCHYIRCPPGYEPRGNMCVEVHLEDDGPSRHCLGVLNSCFEGAVPYLTAAIILRMVHCRPQALNAMHGQWSDKNQAIVARSGQKRHGFSGNPHATHRRHNQKASPSLPGRAVDISLTDLQPEEPGGSLLADVDANRTLYEHACCVKFSKHLCLILRSIRATGLKETRTSVYQMLLFQFTRVIAGIAMSFRSYLEYFNECINVEDETRLGFRCANTKEFDSASYYLLSRVCCGFRPVNGSASDHLGALKILIQRVYCLVKRSPVEVNHTKTRSIPPSAPVDCFLGGDMMRFGNESSFPFNHMFGRVPDFFHYFRWPDNGRELTALHHIDECSELQGLTGYVLNEDNRTCADINECEMYKEISLCMGHCVNQLGSFSCQCPQGYRLGKNGATCEVGAQEKWMLAKKMTHCVKRTH</sequence>
<dbReference type="PROSITE" id="PS00010">
    <property type="entry name" value="ASX_HYDROXYL"/>
    <property type="match status" value="1"/>
</dbReference>
<feature type="domain" description="EGF-like" evidence="7">
    <location>
        <begin position="490"/>
        <end position="532"/>
    </location>
</feature>
<evidence type="ECO:0000256" key="6">
    <source>
        <dbReference type="SAM" id="MobiDB-lite"/>
    </source>
</evidence>
<dbReference type="PROSITE" id="PS01186">
    <property type="entry name" value="EGF_2"/>
    <property type="match status" value="1"/>
</dbReference>
<dbReference type="AlphaFoldDB" id="A0ABD0YGC8"/>
<dbReference type="PANTHER" id="PTHR24034">
    <property type="entry name" value="EGF-LIKE DOMAIN-CONTAINING PROTEIN"/>
    <property type="match status" value="1"/>
</dbReference>
<evidence type="ECO:0000313" key="8">
    <source>
        <dbReference type="EMBL" id="KAL1130338.1"/>
    </source>
</evidence>
<dbReference type="SMART" id="SM00179">
    <property type="entry name" value="EGF_CA"/>
    <property type="match status" value="1"/>
</dbReference>
<keyword evidence="4" id="KW-1015">Disulfide bond</keyword>
<reference evidence="8 9" key="1">
    <citation type="submission" date="2024-07" db="EMBL/GenBank/DDBJ databases">
        <title>Chromosome-level genome assembly of the water stick insect Ranatra chinensis (Heteroptera: Nepidae).</title>
        <authorList>
            <person name="Liu X."/>
        </authorList>
    </citation>
    <scope>NUCLEOTIDE SEQUENCE [LARGE SCALE GENOMIC DNA]</scope>
    <source>
        <strain evidence="8">Cailab_2021Rc</strain>
        <tissue evidence="8">Muscle</tissue>
    </source>
</reference>
<dbReference type="InterPro" id="IPR049883">
    <property type="entry name" value="NOTCH1_EGF-like"/>
</dbReference>
<dbReference type="InterPro" id="IPR001881">
    <property type="entry name" value="EGF-like_Ca-bd_dom"/>
</dbReference>
<dbReference type="InterPro" id="IPR018097">
    <property type="entry name" value="EGF_Ca-bd_CS"/>
</dbReference>
<keyword evidence="9" id="KW-1185">Reference proteome</keyword>
<evidence type="ECO:0000256" key="5">
    <source>
        <dbReference type="PROSITE-ProRule" id="PRU00076"/>
    </source>
</evidence>
<evidence type="ECO:0000256" key="3">
    <source>
        <dbReference type="ARBA" id="ARBA00022737"/>
    </source>
</evidence>
<dbReference type="PROSITE" id="PS01187">
    <property type="entry name" value="EGF_CA"/>
    <property type="match status" value="1"/>
</dbReference>
<dbReference type="InterPro" id="IPR050751">
    <property type="entry name" value="ECM_structural_protein"/>
</dbReference>
<dbReference type="Proteomes" id="UP001558652">
    <property type="component" value="Unassembled WGS sequence"/>
</dbReference>
<keyword evidence="1 5" id="KW-0245">EGF-like domain</keyword>
<dbReference type="InterPro" id="IPR000742">
    <property type="entry name" value="EGF"/>
</dbReference>
<evidence type="ECO:0000256" key="4">
    <source>
        <dbReference type="ARBA" id="ARBA00023157"/>
    </source>
</evidence>
<dbReference type="SUPFAM" id="SSF57196">
    <property type="entry name" value="EGF/Laminin"/>
    <property type="match status" value="1"/>
</dbReference>
<dbReference type="SMART" id="SM00181">
    <property type="entry name" value="EGF"/>
    <property type="match status" value="1"/>
</dbReference>
<dbReference type="CDD" id="cd00054">
    <property type="entry name" value="EGF_CA"/>
    <property type="match status" value="1"/>
</dbReference>
<keyword evidence="3" id="KW-0677">Repeat</keyword>
<gene>
    <name evidence="8" type="ORF">AAG570_013276</name>
</gene>
<proteinExistence type="predicted"/>
<dbReference type="PROSITE" id="PS50026">
    <property type="entry name" value="EGF_3"/>
    <property type="match status" value="1"/>
</dbReference>
<evidence type="ECO:0000259" key="7">
    <source>
        <dbReference type="PROSITE" id="PS50026"/>
    </source>
</evidence>
<dbReference type="Gene3D" id="2.10.25.10">
    <property type="entry name" value="Laminin"/>
    <property type="match status" value="2"/>
</dbReference>
<accession>A0ABD0YGC8</accession>
<name>A0ABD0YGC8_9HEMI</name>